<sequence length="249" mass="27554">MSAASSFQTFQAGPHRLVYRRSGQGTPLVLLHGLSGSRRWWRSNLKALEAVRCVYVVELVGYGSARRQRSLGVRAAARLLADWLDSLDLKGVDVVGHSMGGQIALWLTVLRPQRIRRLVLACASGLLRKKWWQVALKLPGAMRRGDLRFVPTILADGVRAGLPNLLRSSRDLLREDISELLPQIHTPTLVIWGERDVLVPPALGRMLAQAIAGASFVSLPRAGHVVMVDAPAEFNREVLRFLQQPVDVL</sequence>
<dbReference type="EMBL" id="BMQL01000001">
    <property type="protein sequence ID" value="GGQ93749.1"/>
    <property type="molecule type" value="Genomic_DNA"/>
</dbReference>
<dbReference type="Pfam" id="PF12697">
    <property type="entry name" value="Abhydrolase_6"/>
    <property type="match status" value="1"/>
</dbReference>
<dbReference type="RefSeq" id="WP_189087639.1">
    <property type="nucleotide sequence ID" value="NZ_BMQL01000001.1"/>
</dbReference>
<comment type="caution">
    <text evidence="2">The sequence shown here is derived from an EMBL/GenBank/DDBJ whole genome shotgun (WGS) entry which is preliminary data.</text>
</comment>
<feature type="domain" description="AB hydrolase-1" evidence="1">
    <location>
        <begin position="28"/>
        <end position="236"/>
    </location>
</feature>
<dbReference type="Proteomes" id="UP000603865">
    <property type="component" value="Unassembled WGS sequence"/>
</dbReference>
<reference evidence="2" key="2">
    <citation type="submission" date="2020-09" db="EMBL/GenBank/DDBJ databases">
        <authorList>
            <person name="Sun Q."/>
            <person name="Ohkuma M."/>
        </authorList>
    </citation>
    <scope>NUCLEOTIDE SEQUENCE</scope>
    <source>
        <strain evidence="2">JCM 31311</strain>
    </source>
</reference>
<evidence type="ECO:0000259" key="1">
    <source>
        <dbReference type="Pfam" id="PF12697"/>
    </source>
</evidence>
<reference evidence="2" key="1">
    <citation type="journal article" date="2014" name="Int. J. Syst. Evol. Microbiol.">
        <title>Complete genome sequence of Corynebacterium casei LMG S-19264T (=DSM 44701T), isolated from a smear-ripened cheese.</title>
        <authorList>
            <consortium name="US DOE Joint Genome Institute (JGI-PGF)"/>
            <person name="Walter F."/>
            <person name="Albersmeier A."/>
            <person name="Kalinowski J."/>
            <person name="Ruckert C."/>
        </authorList>
    </citation>
    <scope>NUCLEOTIDE SEQUENCE</scope>
    <source>
        <strain evidence="2">JCM 31311</strain>
    </source>
</reference>
<gene>
    <name evidence="2" type="ORF">GCM10008957_02320</name>
</gene>
<organism evidence="2 3">
    <name type="scientific">Deinococcus ruber</name>
    <dbReference type="NCBI Taxonomy" id="1848197"/>
    <lineage>
        <taxon>Bacteria</taxon>
        <taxon>Thermotogati</taxon>
        <taxon>Deinococcota</taxon>
        <taxon>Deinococci</taxon>
        <taxon>Deinococcales</taxon>
        <taxon>Deinococcaceae</taxon>
        <taxon>Deinococcus</taxon>
    </lineage>
</organism>
<dbReference type="InterPro" id="IPR029058">
    <property type="entry name" value="AB_hydrolase_fold"/>
</dbReference>
<keyword evidence="3" id="KW-1185">Reference proteome</keyword>
<name>A0A918BW28_9DEIO</name>
<dbReference type="InterPro" id="IPR000073">
    <property type="entry name" value="AB_hydrolase_1"/>
</dbReference>
<accession>A0A918BW28</accession>
<dbReference type="AlphaFoldDB" id="A0A918BW28"/>
<dbReference type="SUPFAM" id="SSF53474">
    <property type="entry name" value="alpha/beta-Hydrolases"/>
    <property type="match status" value="1"/>
</dbReference>
<evidence type="ECO:0000313" key="2">
    <source>
        <dbReference type="EMBL" id="GGQ93749.1"/>
    </source>
</evidence>
<protein>
    <submittedName>
        <fullName evidence="2">Dihydrolipoamide acetyltransferase</fullName>
    </submittedName>
</protein>
<dbReference type="PRINTS" id="PR00111">
    <property type="entry name" value="ABHYDROLASE"/>
</dbReference>
<evidence type="ECO:0000313" key="3">
    <source>
        <dbReference type="Proteomes" id="UP000603865"/>
    </source>
</evidence>
<dbReference type="PANTHER" id="PTHR46438:SF11">
    <property type="entry name" value="LIPASE-RELATED"/>
    <property type="match status" value="1"/>
</dbReference>
<dbReference type="PANTHER" id="PTHR46438">
    <property type="entry name" value="ALPHA/BETA-HYDROLASES SUPERFAMILY PROTEIN"/>
    <property type="match status" value="1"/>
</dbReference>
<proteinExistence type="predicted"/>
<dbReference type="Gene3D" id="3.40.50.1820">
    <property type="entry name" value="alpha/beta hydrolase"/>
    <property type="match status" value="1"/>
</dbReference>